<dbReference type="Gene3D" id="3.40.50.150">
    <property type="entry name" value="Vaccinia Virus protein VP39"/>
    <property type="match status" value="1"/>
</dbReference>
<proteinExistence type="inferred from homology"/>
<keyword evidence="2 6" id="KW-0489">Methyltransferase</keyword>
<organism evidence="8 9">
    <name type="scientific">Mucilaginibacter galii</name>
    <dbReference type="NCBI Taxonomy" id="2005073"/>
    <lineage>
        <taxon>Bacteria</taxon>
        <taxon>Pseudomonadati</taxon>
        <taxon>Bacteroidota</taxon>
        <taxon>Sphingobacteriia</taxon>
        <taxon>Sphingobacteriales</taxon>
        <taxon>Sphingobacteriaceae</taxon>
        <taxon>Mucilaginibacter</taxon>
    </lineage>
</organism>
<dbReference type="GO" id="GO:0005737">
    <property type="term" value="C:cytoplasm"/>
    <property type="evidence" value="ECO:0007669"/>
    <property type="project" value="UniProtKB-SubCell"/>
</dbReference>
<dbReference type="InterPro" id="IPR050210">
    <property type="entry name" value="tRNA_Adenine-N(6)_MTase"/>
</dbReference>
<dbReference type="PANTHER" id="PTHR47739">
    <property type="entry name" value="TRNA1(VAL) (ADENINE(37)-N6)-METHYLTRANSFERASE"/>
    <property type="match status" value="1"/>
</dbReference>
<comment type="subcellular location">
    <subcellularLocation>
        <location evidence="6">Cytoplasm</location>
    </subcellularLocation>
</comment>
<reference evidence="8" key="2">
    <citation type="submission" date="2020-09" db="EMBL/GenBank/DDBJ databases">
        <authorList>
            <person name="Sun Q."/>
            <person name="Sedlacek I."/>
        </authorList>
    </citation>
    <scope>NUCLEOTIDE SEQUENCE</scope>
    <source>
        <strain evidence="8">CCM 8711</strain>
    </source>
</reference>
<dbReference type="GO" id="GO:0008033">
    <property type="term" value="P:tRNA processing"/>
    <property type="evidence" value="ECO:0007669"/>
    <property type="project" value="UniProtKB-UniRule"/>
</dbReference>
<evidence type="ECO:0000256" key="6">
    <source>
        <dbReference type="HAMAP-Rule" id="MF_01872"/>
    </source>
</evidence>
<keyword evidence="5 6" id="KW-0819">tRNA processing</keyword>
<evidence type="ECO:0000259" key="7">
    <source>
        <dbReference type="Pfam" id="PF05175"/>
    </source>
</evidence>
<keyword evidence="9" id="KW-1185">Reference proteome</keyword>
<evidence type="ECO:0000313" key="8">
    <source>
        <dbReference type="EMBL" id="GGI51110.1"/>
    </source>
</evidence>
<comment type="catalytic activity">
    <reaction evidence="6">
        <text>adenosine(37) in tRNA1(Val) + S-adenosyl-L-methionine = N(6)-methyladenosine(37) in tRNA1(Val) + S-adenosyl-L-homocysteine + H(+)</text>
        <dbReference type="Rhea" id="RHEA:43160"/>
        <dbReference type="Rhea" id="RHEA-COMP:10369"/>
        <dbReference type="Rhea" id="RHEA-COMP:10370"/>
        <dbReference type="ChEBI" id="CHEBI:15378"/>
        <dbReference type="ChEBI" id="CHEBI:57856"/>
        <dbReference type="ChEBI" id="CHEBI:59789"/>
        <dbReference type="ChEBI" id="CHEBI:74411"/>
        <dbReference type="ChEBI" id="CHEBI:74449"/>
        <dbReference type="EC" id="2.1.1.223"/>
    </reaction>
</comment>
<keyword evidence="4 6" id="KW-0949">S-adenosyl-L-methionine</keyword>
<dbReference type="InterPro" id="IPR002052">
    <property type="entry name" value="DNA_methylase_N6_adenine_CS"/>
</dbReference>
<evidence type="ECO:0000256" key="2">
    <source>
        <dbReference type="ARBA" id="ARBA00022603"/>
    </source>
</evidence>
<dbReference type="RefSeq" id="WP_188416883.1">
    <property type="nucleotide sequence ID" value="NZ_BMDO01000006.1"/>
</dbReference>
<dbReference type="GO" id="GO:0003676">
    <property type="term" value="F:nucleic acid binding"/>
    <property type="evidence" value="ECO:0007669"/>
    <property type="project" value="InterPro"/>
</dbReference>
<protein>
    <recommendedName>
        <fullName evidence="6">tRNA1(Val) (adenine(37)-N6)-methyltransferase</fullName>
        <ecNumber evidence="6">2.1.1.223</ecNumber>
    </recommendedName>
    <alternativeName>
        <fullName evidence="6">tRNA m6A37 methyltransferase</fullName>
    </alternativeName>
</protein>
<comment type="similarity">
    <text evidence="6">Belongs to the methyltransferase superfamily. tRNA (adenine-N(6)-)-methyltransferase family.</text>
</comment>
<dbReference type="InterPro" id="IPR022882">
    <property type="entry name" value="tRNA_adenine-N6_MeTrfase"/>
</dbReference>
<comment type="caution">
    <text evidence="8">The sequence shown here is derived from an EMBL/GenBank/DDBJ whole genome shotgun (WGS) entry which is preliminary data.</text>
</comment>
<evidence type="ECO:0000313" key="9">
    <source>
        <dbReference type="Proteomes" id="UP000662074"/>
    </source>
</evidence>
<dbReference type="EMBL" id="BMDO01000006">
    <property type="protein sequence ID" value="GGI51110.1"/>
    <property type="molecule type" value="Genomic_DNA"/>
</dbReference>
<sequence>MSIFRFKQFNVNQSGCAMKVNTDGVLLGALAKGEAANMLDIGTGTGVIALMLAQRFPIAKIDAVELDTTASQTAESNFIDSPFANRLTLYPQSFQDYFTANVGLKYDLIVSNPPFYIQSLPSPGAGKAMAKHAGDSFFSELIQGCAGHLHESGSLWLILPTYTATLVKELAIIQQLYVQHIVYVLSYPHSVPHRQILKLGHQQTEIIEERLIIYNEPKVYSNDYQTVLKDFLTIF</sequence>
<feature type="domain" description="Methyltransferase small" evidence="7">
    <location>
        <begin position="25"/>
        <end position="159"/>
    </location>
</feature>
<dbReference type="EC" id="2.1.1.223" evidence="6"/>
<accession>A0A917N1N6</accession>
<comment type="function">
    <text evidence="6">Specifically methylates the adenine in position 37 of tRNA(1)(Val) (anticodon cmo5UAC).</text>
</comment>
<dbReference type="PROSITE" id="PS00092">
    <property type="entry name" value="N6_MTASE"/>
    <property type="match status" value="1"/>
</dbReference>
<reference evidence="8" key="1">
    <citation type="journal article" date="2014" name="Int. J. Syst. Evol. Microbiol.">
        <title>Complete genome sequence of Corynebacterium casei LMG S-19264T (=DSM 44701T), isolated from a smear-ripened cheese.</title>
        <authorList>
            <consortium name="US DOE Joint Genome Institute (JGI-PGF)"/>
            <person name="Walter F."/>
            <person name="Albersmeier A."/>
            <person name="Kalinowski J."/>
            <person name="Ruckert C."/>
        </authorList>
    </citation>
    <scope>NUCLEOTIDE SEQUENCE</scope>
    <source>
        <strain evidence="8">CCM 8711</strain>
    </source>
</reference>
<gene>
    <name evidence="8" type="ORF">GCM10011425_23220</name>
</gene>
<dbReference type="InterPro" id="IPR029063">
    <property type="entry name" value="SAM-dependent_MTases_sf"/>
</dbReference>
<evidence type="ECO:0000256" key="5">
    <source>
        <dbReference type="ARBA" id="ARBA00022694"/>
    </source>
</evidence>
<dbReference type="HAMAP" id="MF_01872">
    <property type="entry name" value="tRNA_methyltr_YfiC"/>
    <property type="match status" value="1"/>
</dbReference>
<evidence type="ECO:0000256" key="3">
    <source>
        <dbReference type="ARBA" id="ARBA00022679"/>
    </source>
</evidence>
<evidence type="ECO:0000256" key="1">
    <source>
        <dbReference type="ARBA" id="ARBA00022490"/>
    </source>
</evidence>
<name>A0A917N1N6_9SPHI</name>
<dbReference type="GO" id="GO:0032259">
    <property type="term" value="P:methylation"/>
    <property type="evidence" value="ECO:0007669"/>
    <property type="project" value="UniProtKB-KW"/>
</dbReference>
<keyword evidence="3 6" id="KW-0808">Transferase</keyword>
<keyword evidence="1 6" id="KW-0963">Cytoplasm</keyword>
<dbReference type="GO" id="GO:0016430">
    <property type="term" value="F:tRNA (adenine-N6)-methyltransferase activity"/>
    <property type="evidence" value="ECO:0007669"/>
    <property type="project" value="UniProtKB-UniRule"/>
</dbReference>
<evidence type="ECO:0000256" key="4">
    <source>
        <dbReference type="ARBA" id="ARBA00022691"/>
    </source>
</evidence>
<dbReference type="AlphaFoldDB" id="A0A917N1N6"/>
<dbReference type="CDD" id="cd02440">
    <property type="entry name" value="AdoMet_MTases"/>
    <property type="match status" value="1"/>
</dbReference>
<dbReference type="Pfam" id="PF05175">
    <property type="entry name" value="MTS"/>
    <property type="match status" value="1"/>
</dbReference>
<dbReference type="SUPFAM" id="SSF53335">
    <property type="entry name" value="S-adenosyl-L-methionine-dependent methyltransferases"/>
    <property type="match status" value="1"/>
</dbReference>
<dbReference type="InterPro" id="IPR007848">
    <property type="entry name" value="Small_mtfrase_dom"/>
</dbReference>
<dbReference type="Proteomes" id="UP000662074">
    <property type="component" value="Unassembled WGS sequence"/>
</dbReference>
<dbReference type="PANTHER" id="PTHR47739:SF1">
    <property type="entry name" value="TRNA1(VAL) (ADENINE(37)-N6)-METHYLTRANSFERASE"/>
    <property type="match status" value="1"/>
</dbReference>